<feature type="domain" description="BTB" evidence="1">
    <location>
        <begin position="37"/>
        <end position="62"/>
    </location>
</feature>
<dbReference type="InterPro" id="IPR000210">
    <property type="entry name" value="BTB/POZ_dom"/>
</dbReference>
<dbReference type="GeneTree" id="ENSGT00940000158228"/>
<reference evidence="2" key="3">
    <citation type="submission" date="2025-08" db="UniProtKB">
        <authorList>
            <consortium name="Ensembl"/>
        </authorList>
    </citation>
    <scope>IDENTIFICATION</scope>
</reference>
<evidence type="ECO:0000313" key="2">
    <source>
        <dbReference type="Ensembl" id="ENSAMXP00000040575.1"/>
    </source>
</evidence>
<reference evidence="3" key="1">
    <citation type="submission" date="2013-03" db="EMBL/GenBank/DDBJ databases">
        <authorList>
            <person name="Jeffery W."/>
            <person name="Warren W."/>
            <person name="Wilson R.K."/>
        </authorList>
    </citation>
    <scope>NUCLEOTIDE SEQUENCE</scope>
    <source>
        <strain evidence="3">female</strain>
    </source>
</reference>
<dbReference type="STRING" id="7994.ENSAMXP00000040575"/>
<dbReference type="AlphaFoldDB" id="A0A3B1JFG6"/>
<dbReference type="InterPro" id="IPR011333">
    <property type="entry name" value="SKP1/BTB/POZ_sf"/>
</dbReference>
<dbReference type="Pfam" id="PF00651">
    <property type="entry name" value="BTB"/>
    <property type="match status" value="1"/>
</dbReference>
<organism evidence="2 3">
    <name type="scientific">Astyanax mexicanus</name>
    <name type="common">Blind cave fish</name>
    <name type="synonym">Astyanax fasciatus mexicanus</name>
    <dbReference type="NCBI Taxonomy" id="7994"/>
    <lineage>
        <taxon>Eukaryota</taxon>
        <taxon>Metazoa</taxon>
        <taxon>Chordata</taxon>
        <taxon>Craniata</taxon>
        <taxon>Vertebrata</taxon>
        <taxon>Euteleostomi</taxon>
        <taxon>Actinopterygii</taxon>
        <taxon>Neopterygii</taxon>
        <taxon>Teleostei</taxon>
        <taxon>Ostariophysi</taxon>
        <taxon>Characiformes</taxon>
        <taxon>Characoidei</taxon>
        <taxon>Acestrorhamphidae</taxon>
        <taxon>Acestrorhamphinae</taxon>
        <taxon>Astyanax</taxon>
    </lineage>
</organism>
<dbReference type="GO" id="GO:0000981">
    <property type="term" value="F:DNA-binding transcription factor activity, RNA polymerase II-specific"/>
    <property type="evidence" value="ECO:0007669"/>
    <property type="project" value="TreeGrafter"/>
</dbReference>
<dbReference type="SUPFAM" id="SSF54695">
    <property type="entry name" value="POZ domain"/>
    <property type="match status" value="1"/>
</dbReference>
<dbReference type="GO" id="GO:0000978">
    <property type="term" value="F:RNA polymerase II cis-regulatory region sequence-specific DNA binding"/>
    <property type="evidence" value="ECO:0007669"/>
    <property type="project" value="TreeGrafter"/>
</dbReference>
<evidence type="ECO:0000259" key="1">
    <source>
        <dbReference type="PROSITE" id="PS50097"/>
    </source>
</evidence>
<proteinExistence type="predicted"/>
<reference evidence="3" key="2">
    <citation type="journal article" date="2014" name="Nat. Commun.">
        <title>The cavefish genome reveals candidate genes for eye loss.</title>
        <authorList>
            <person name="McGaugh S.E."/>
            <person name="Gross J.B."/>
            <person name="Aken B."/>
            <person name="Blin M."/>
            <person name="Borowsky R."/>
            <person name="Chalopin D."/>
            <person name="Hinaux H."/>
            <person name="Jeffery W.R."/>
            <person name="Keene A."/>
            <person name="Ma L."/>
            <person name="Minx P."/>
            <person name="Murphy D."/>
            <person name="O'Quin K.E."/>
            <person name="Retaux S."/>
            <person name="Rohner N."/>
            <person name="Searle S.M."/>
            <person name="Stahl B.A."/>
            <person name="Tabin C."/>
            <person name="Volff J.N."/>
            <person name="Yoshizawa M."/>
            <person name="Warren W.C."/>
        </authorList>
    </citation>
    <scope>NUCLEOTIDE SEQUENCE [LARGE SCALE GENOMIC DNA]</scope>
    <source>
        <strain evidence="3">female</strain>
    </source>
</reference>
<dbReference type="Ensembl" id="ENSAMXT00000032956.1">
    <property type="protein sequence ID" value="ENSAMXP00000040575.1"/>
    <property type="gene ID" value="ENSAMXG00000038128.1"/>
</dbReference>
<name>A0A3B1JFG6_ASTMX</name>
<sequence>MSMAEKPDGPVYVYESTVHCANILLCLNEQRKQDVLCDVTVLVEGREVRAHRAVLAACCHYFSLQLRGPTDHEPLICLPPKVSLSQQA</sequence>
<protein>
    <recommendedName>
        <fullName evidence="1">BTB domain-containing protein</fullName>
    </recommendedName>
</protein>
<dbReference type="InterPro" id="IPR050457">
    <property type="entry name" value="ZnFinger_BTB_dom_contain"/>
</dbReference>
<dbReference type="PANTHER" id="PTHR46105:SF8">
    <property type="entry name" value="TRANSCRIPTION REGULATOR PROTEIN BACH2"/>
    <property type="match status" value="1"/>
</dbReference>
<reference evidence="2" key="4">
    <citation type="submission" date="2025-09" db="UniProtKB">
        <authorList>
            <consortium name="Ensembl"/>
        </authorList>
    </citation>
    <scope>IDENTIFICATION</scope>
</reference>
<dbReference type="InParanoid" id="A0A3B1JFG6"/>
<dbReference type="PANTHER" id="PTHR46105">
    <property type="entry name" value="AGAP004733-PA"/>
    <property type="match status" value="1"/>
</dbReference>
<keyword evidence="3" id="KW-1185">Reference proteome</keyword>
<dbReference type="Proteomes" id="UP000018467">
    <property type="component" value="Unassembled WGS sequence"/>
</dbReference>
<accession>A0A3B1JFG6</accession>
<dbReference type="PROSITE" id="PS50097">
    <property type="entry name" value="BTB"/>
    <property type="match status" value="1"/>
</dbReference>
<dbReference type="Bgee" id="ENSAMXG00000038128">
    <property type="expression patterns" value="Expressed in mesonephros and 5 other cell types or tissues"/>
</dbReference>
<evidence type="ECO:0000313" key="3">
    <source>
        <dbReference type="Proteomes" id="UP000018467"/>
    </source>
</evidence>
<dbReference type="Gene3D" id="3.30.710.10">
    <property type="entry name" value="Potassium Channel Kv1.1, Chain A"/>
    <property type="match status" value="1"/>
</dbReference>